<name>A0A0F9B1K0_9ZZZZ</name>
<evidence type="ECO:0008006" key="3">
    <source>
        <dbReference type="Google" id="ProtNLM"/>
    </source>
</evidence>
<proteinExistence type="predicted"/>
<feature type="compositionally biased region" description="Basic residues" evidence="1">
    <location>
        <begin position="1"/>
        <end position="11"/>
    </location>
</feature>
<evidence type="ECO:0000256" key="1">
    <source>
        <dbReference type="SAM" id="MobiDB-lite"/>
    </source>
</evidence>
<feature type="non-terminal residue" evidence="2">
    <location>
        <position position="1"/>
    </location>
</feature>
<dbReference type="InterPro" id="IPR006448">
    <property type="entry name" value="Phage_term_ssu_P27"/>
</dbReference>
<dbReference type="Pfam" id="PF05119">
    <property type="entry name" value="Terminase_4"/>
    <property type="match status" value="1"/>
</dbReference>
<dbReference type="NCBIfam" id="TIGR01558">
    <property type="entry name" value="sm_term_P27"/>
    <property type="match status" value="1"/>
</dbReference>
<sequence>RKRDGSKKRPSHVTDNPVYEHSTPDCPAHVTGEARAEWDRLCARLHTAGTLTQEARSTMTGYCLLWSQHIAAKTLIDEHGQLMFDNHGKAYKNPAVNIYLDCLRLMNSYASELGLSPVARGRVQAIKPKTKDPKDKYFKVGG</sequence>
<gene>
    <name evidence="2" type="ORF">LCGC14_2504700</name>
</gene>
<feature type="region of interest" description="Disordered" evidence="1">
    <location>
        <begin position="1"/>
        <end position="26"/>
    </location>
</feature>
<protein>
    <recommendedName>
        <fullName evidence="3">Phage terminase small subunit P27 family</fullName>
    </recommendedName>
</protein>
<organism evidence="2">
    <name type="scientific">marine sediment metagenome</name>
    <dbReference type="NCBI Taxonomy" id="412755"/>
    <lineage>
        <taxon>unclassified sequences</taxon>
        <taxon>metagenomes</taxon>
        <taxon>ecological metagenomes</taxon>
    </lineage>
</organism>
<dbReference type="AlphaFoldDB" id="A0A0F9B1K0"/>
<dbReference type="EMBL" id="LAZR01040032">
    <property type="protein sequence ID" value="KKL15530.1"/>
    <property type="molecule type" value="Genomic_DNA"/>
</dbReference>
<evidence type="ECO:0000313" key="2">
    <source>
        <dbReference type="EMBL" id="KKL15530.1"/>
    </source>
</evidence>
<reference evidence="2" key="1">
    <citation type="journal article" date="2015" name="Nature">
        <title>Complex archaea that bridge the gap between prokaryotes and eukaryotes.</title>
        <authorList>
            <person name="Spang A."/>
            <person name="Saw J.H."/>
            <person name="Jorgensen S.L."/>
            <person name="Zaremba-Niedzwiedzka K."/>
            <person name="Martijn J."/>
            <person name="Lind A.E."/>
            <person name="van Eijk R."/>
            <person name="Schleper C."/>
            <person name="Guy L."/>
            <person name="Ettema T.J."/>
        </authorList>
    </citation>
    <scope>NUCLEOTIDE SEQUENCE</scope>
</reference>
<accession>A0A0F9B1K0</accession>
<comment type="caution">
    <text evidence="2">The sequence shown here is derived from an EMBL/GenBank/DDBJ whole genome shotgun (WGS) entry which is preliminary data.</text>
</comment>